<feature type="domain" description="XPG N-terminal" evidence="16">
    <location>
        <begin position="1"/>
        <end position="112"/>
    </location>
</feature>
<keyword evidence="10" id="KW-0496">Mitochondrion</keyword>
<dbReference type="PANTHER" id="PTHR11081">
    <property type="entry name" value="FLAP ENDONUCLEASE FAMILY MEMBER"/>
    <property type="match status" value="1"/>
</dbReference>
<dbReference type="InterPro" id="IPR029060">
    <property type="entry name" value="PIN-like_dom_sf"/>
</dbReference>
<dbReference type="InterPro" id="IPR006084">
    <property type="entry name" value="XPG/Rad2"/>
</dbReference>
<keyword evidence="5" id="KW-0255">Endonuclease</keyword>
<comment type="caution">
    <text evidence="17">The sequence shown here is derived from an EMBL/GenBank/DDBJ whole genome shotgun (WGS) entry which is preliminary data.</text>
</comment>
<evidence type="ECO:0000256" key="8">
    <source>
        <dbReference type="ARBA" id="ARBA00022839"/>
    </source>
</evidence>
<evidence type="ECO:0000256" key="3">
    <source>
        <dbReference type="ARBA" id="ARBA00022722"/>
    </source>
</evidence>
<dbReference type="SUPFAM" id="SSF88723">
    <property type="entry name" value="PIN domain-like"/>
    <property type="match status" value="1"/>
</dbReference>
<dbReference type="InterPro" id="IPR006085">
    <property type="entry name" value="XPG_DNA_repair_N"/>
</dbReference>
<gene>
    <name evidence="17" type="ORF">NSK_008116</name>
</gene>
<keyword evidence="1" id="KW-0597">Phosphoprotein</keyword>
<dbReference type="PROSITE" id="PS00841">
    <property type="entry name" value="XPG_1"/>
    <property type="match status" value="1"/>
</dbReference>
<evidence type="ECO:0000256" key="2">
    <source>
        <dbReference type="ARBA" id="ARBA00022705"/>
    </source>
</evidence>
<evidence type="ECO:0000259" key="16">
    <source>
        <dbReference type="SMART" id="SM00485"/>
    </source>
</evidence>
<keyword evidence="12" id="KW-0539">Nucleus</keyword>
<name>A0A4D9CN42_9STRA</name>
<evidence type="ECO:0000256" key="12">
    <source>
        <dbReference type="ARBA" id="ARBA00023242"/>
    </source>
</evidence>
<dbReference type="PANTHER" id="PTHR11081:SF9">
    <property type="entry name" value="FLAP ENDONUCLEASE 1"/>
    <property type="match status" value="1"/>
</dbReference>
<keyword evidence="18" id="KW-1185">Reference proteome</keyword>
<accession>A0A4D9CN42</accession>
<dbReference type="AlphaFoldDB" id="A0A4D9CN42"/>
<keyword evidence="8" id="KW-0269">Exonuclease</keyword>
<evidence type="ECO:0000256" key="5">
    <source>
        <dbReference type="ARBA" id="ARBA00022759"/>
    </source>
</evidence>
<dbReference type="InterPro" id="IPR006086">
    <property type="entry name" value="XPG-I_dom"/>
</dbReference>
<evidence type="ECO:0000256" key="1">
    <source>
        <dbReference type="ARBA" id="ARBA00022553"/>
    </source>
</evidence>
<dbReference type="GO" id="GO:0006260">
    <property type="term" value="P:DNA replication"/>
    <property type="evidence" value="ECO:0007669"/>
    <property type="project" value="UniProtKB-KW"/>
</dbReference>
<feature type="compositionally biased region" description="Basic and acidic residues" evidence="14">
    <location>
        <begin position="100"/>
        <end position="132"/>
    </location>
</feature>
<dbReference type="PRINTS" id="PR00853">
    <property type="entry name" value="XPGRADSUPER"/>
</dbReference>
<dbReference type="GO" id="GO:0017108">
    <property type="term" value="F:5'-flap endonuclease activity"/>
    <property type="evidence" value="ECO:0007669"/>
    <property type="project" value="TreeGrafter"/>
</dbReference>
<feature type="compositionally biased region" description="Basic and acidic residues" evidence="14">
    <location>
        <begin position="270"/>
        <end position="286"/>
    </location>
</feature>
<dbReference type="SMART" id="SM00484">
    <property type="entry name" value="XPGI"/>
    <property type="match status" value="1"/>
</dbReference>
<organism evidence="17 18">
    <name type="scientific">Nannochloropsis salina CCMP1776</name>
    <dbReference type="NCBI Taxonomy" id="1027361"/>
    <lineage>
        <taxon>Eukaryota</taxon>
        <taxon>Sar</taxon>
        <taxon>Stramenopiles</taxon>
        <taxon>Ochrophyta</taxon>
        <taxon>Eustigmatophyceae</taxon>
        <taxon>Eustigmatales</taxon>
        <taxon>Monodopsidaceae</taxon>
        <taxon>Microchloropsis</taxon>
        <taxon>Microchloropsis salina</taxon>
    </lineage>
</organism>
<dbReference type="OrthoDB" id="1937206at2759"/>
<feature type="region of interest" description="Disordered" evidence="14">
    <location>
        <begin position="99"/>
        <end position="136"/>
    </location>
</feature>
<dbReference type="InterPro" id="IPR019974">
    <property type="entry name" value="XPG_CS"/>
</dbReference>
<keyword evidence="6" id="KW-0227">DNA damage</keyword>
<evidence type="ECO:0000256" key="9">
    <source>
        <dbReference type="ARBA" id="ARBA00022842"/>
    </source>
</evidence>
<dbReference type="FunFam" id="3.40.50.1010:FF:000016">
    <property type="entry name" value="Flap endonuclease 1"/>
    <property type="match status" value="1"/>
</dbReference>
<feature type="region of interest" description="Disordered" evidence="14">
    <location>
        <begin position="480"/>
        <end position="520"/>
    </location>
</feature>
<dbReference type="GO" id="GO:0008409">
    <property type="term" value="F:5'-3' exonuclease activity"/>
    <property type="evidence" value="ECO:0007669"/>
    <property type="project" value="TreeGrafter"/>
</dbReference>
<evidence type="ECO:0000256" key="6">
    <source>
        <dbReference type="ARBA" id="ARBA00022763"/>
    </source>
</evidence>
<dbReference type="Gene3D" id="3.40.50.1010">
    <property type="entry name" value="5'-nuclease"/>
    <property type="match status" value="1"/>
</dbReference>
<dbReference type="EMBL" id="SDOX01000163">
    <property type="protein sequence ID" value="TFJ80540.1"/>
    <property type="molecule type" value="Genomic_DNA"/>
</dbReference>
<evidence type="ECO:0008006" key="19">
    <source>
        <dbReference type="Google" id="ProtNLM"/>
    </source>
</evidence>
<dbReference type="GO" id="GO:0006281">
    <property type="term" value="P:DNA repair"/>
    <property type="evidence" value="ECO:0007669"/>
    <property type="project" value="UniProtKB-KW"/>
</dbReference>
<dbReference type="CDD" id="cd09867">
    <property type="entry name" value="PIN_FEN1"/>
    <property type="match status" value="1"/>
</dbReference>
<evidence type="ECO:0000313" key="17">
    <source>
        <dbReference type="EMBL" id="TFJ80540.1"/>
    </source>
</evidence>
<proteinExistence type="predicted"/>
<evidence type="ECO:0000313" key="18">
    <source>
        <dbReference type="Proteomes" id="UP000355283"/>
    </source>
</evidence>
<keyword evidence="2" id="KW-0235">DNA replication</keyword>
<keyword evidence="4" id="KW-0479">Metal-binding</keyword>
<evidence type="ECO:0000259" key="15">
    <source>
        <dbReference type="SMART" id="SM00484"/>
    </source>
</evidence>
<evidence type="ECO:0000256" key="14">
    <source>
        <dbReference type="SAM" id="MobiDB-lite"/>
    </source>
</evidence>
<dbReference type="SMART" id="SM00485">
    <property type="entry name" value="XPGN"/>
    <property type="match status" value="1"/>
</dbReference>
<dbReference type="Pfam" id="PF00752">
    <property type="entry name" value="XPG_N"/>
    <property type="match status" value="1"/>
</dbReference>
<comment type="function">
    <text evidence="13">Structure-specific nuclease with 5'-flap endonuclease and 5'-3' exonuclease activities involved in DNA replication and repair. During DNA replication, cleaves the 5'-overhanging flap structure that is generated by displacement synthesis when DNA polymerase encounters the 5'-end of a downstream Okazaki fragment. It enters the flap from the 5'-end and then tracks to cleave the flap base, leaving a nick for ligation. Also involved in the long patch base excision repair (LP-BER) pathway, by cleaving within the apurinic/apyrimidinic (AP) site-terminated flap. Acts as a genome stabilization factor that prevents flaps from equilibrating into structures that lead to duplications and deletions. Also possesses 5'-3' exonuclease activity on nicked or gapped double-stranded DNA, and exhibits RNase H activity. Also involved in replication and repair of rDNA and in repairing mitochondrial DNA.</text>
</comment>
<feature type="compositionally biased region" description="Basic residues" evidence="14">
    <location>
        <begin position="509"/>
        <end position="520"/>
    </location>
</feature>
<keyword evidence="11" id="KW-0234">DNA repair</keyword>
<feature type="compositionally biased region" description="Pro residues" evidence="14">
    <location>
        <begin position="241"/>
        <end position="250"/>
    </location>
</feature>
<feature type="region of interest" description="Disordered" evidence="14">
    <location>
        <begin position="318"/>
        <end position="353"/>
    </location>
</feature>
<feature type="region of interest" description="Disordered" evidence="14">
    <location>
        <begin position="236"/>
        <end position="287"/>
    </location>
</feature>
<evidence type="ECO:0000256" key="4">
    <source>
        <dbReference type="ARBA" id="ARBA00022723"/>
    </source>
</evidence>
<keyword evidence="7" id="KW-0378">Hydrolase</keyword>
<sequence>MGIKGLTKLIADEAPEAIKEHKVEHYNGRTVAVDASMAIYQFLIAIRHGSGGAAASQLTNEAGEVTSHIQGLFNRTIRMLASGIKPVFVFDGKPPTLKGGELDKRREKREKAESELKKAQEEANVEEQDRQSKRLVRAGKKESADCKRLLELMGVPWLEAPCEAEAQCAALAKARLDLFLIGKVYAVATEDTDTLTFATPRLLRNMTSAGDNPIKEIDYKKGKYQVPPEWLPRIKVRKPSSLPPSAPPSASPVEEGDKAMPGDESACKTSEMDSKAETEGEKEEGTKAAAIVAREVAPDEPAKSVEGEVMEVEAGKGLVGGHGQREDGDVVEGAEEGSHGAAEGAGEGGEEEGEWEWVDQTPAYVMARALFVQPEIHDPAELNFKWVVRVEEGREGAEDRREARAAAGVKEEKEGKRNPLQLGEKLMMEHAAPYIPAFDLEPNEAGLEAFLIDSLGFNPDRVKSGIAKLKASRGAMQQKRLDSFFKPSGSSSTSSMTLKRKEAPAAAKGKGKAKFGGKKK</sequence>
<keyword evidence="3" id="KW-0540">Nuclease</keyword>
<dbReference type="Proteomes" id="UP000355283">
    <property type="component" value="Unassembled WGS sequence"/>
</dbReference>
<dbReference type="Pfam" id="PF00867">
    <property type="entry name" value="XPG_I"/>
    <property type="match status" value="1"/>
</dbReference>
<dbReference type="GO" id="GO:0046872">
    <property type="term" value="F:metal ion binding"/>
    <property type="evidence" value="ECO:0007669"/>
    <property type="project" value="UniProtKB-KW"/>
</dbReference>
<evidence type="ECO:0000256" key="11">
    <source>
        <dbReference type="ARBA" id="ARBA00023204"/>
    </source>
</evidence>
<reference evidence="17 18" key="1">
    <citation type="submission" date="2019-01" db="EMBL/GenBank/DDBJ databases">
        <title>Nuclear Genome Assembly of the Microalgal Biofuel strain Nannochloropsis salina CCMP1776.</title>
        <authorList>
            <person name="Hovde B."/>
        </authorList>
    </citation>
    <scope>NUCLEOTIDE SEQUENCE [LARGE SCALE GENOMIC DNA]</scope>
    <source>
        <strain evidence="17 18">CCMP1776</strain>
    </source>
</reference>
<evidence type="ECO:0000256" key="10">
    <source>
        <dbReference type="ARBA" id="ARBA00023128"/>
    </source>
</evidence>
<protein>
    <recommendedName>
        <fullName evidence="19">Flap endonuclease 1</fullName>
    </recommendedName>
</protein>
<evidence type="ECO:0000256" key="13">
    <source>
        <dbReference type="ARBA" id="ARBA00029382"/>
    </source>
</evidence>
<feature type="domain" description="XPG-I" evidence="15">
    <location>
        <begin position="151"/>
        <end position="228"/>
    </location>
</feature>
<keyword evidence="9" id="KW-0460">Magnesium</keyword>
<evidence type="ECO:0000256" key="7">
    <source>
        <dbReference type="ARBA" id="ARBA00022801"/>
    </source>
</evidence>